<keyword evidence="8 13" id="KW-0406">Ion transport</keyword>
<protein>
    <submittedName>
        <fullName evidence="14">Uncharacterized protein</fullName>
    </submittedName>
</protein>
<evidence type="ECO:0000256" key="9">
    <source>
        <dbReference type="ARBA" id="ARBA00023136"/>
    </source>
</evidence>
<evidence type="ECO:0000313" key="14">
    <source>
        <dbReference type="EnsemblMetazoa" id="OVOC4929.1"/>
    </source>
</evidence>
<name>A0A8R1TU51_ONCVO</name>
<dbReference type="GO" id="GO:0005272">
    <property type="term" value="F:sodium channel activity"/>
    <property type="evidence" value="ECO:0007669"/>
    <property type="project" value="UniProtKB-KW"/>
</dbReference>
<comment type="similarity">
    <text evidence="2 13">Belongs to the amiloride-sensitive sodium channel (TC 1.A.6) family.</text>
</comment>
<organism evidence="14 15">
    <name type="scientific">Onchocerca volvulus</name>
    <dbReference type="NCBI Taxonomy" id="6282"/>
    <lineage>
        <taxon>Eukaryota</taxon>
        <taxon>Metazoa</taxon>
        <taxon>Ecdysozoa</taxon>
        <taxon>Nematoda</taxon>
        <taxon>Chromadorea</taxon>
        <taxon>Rhabditida</taxon>
        <taxon>Spirurina</taxon>
        <taxon>Spiruromorpha</taxon>
        <taxon>Filarioidea</taxon>
        <taxon>Onchocercidae</taxon>
        <taxon>Onchocerca</taxon>
    </lineage>
</organism>
<keyword evidence="9" id="KW-0472">Membrane</keyword>
<dbReference type="EMBL" id="CMVM020000146">
    <property type="status" value="NOT_ANNOTATED_CDS"/>
    <property type="molecule type" value="Genomic_DNA"/>
</dbReference>
<dbReference type="Proteomes" id="UP000024404">
    <property type="component" value="Unassembled WGS sequence"/>
</dbReference>
<evidence type="ECO:0000256" key="11">
    <source>
        <dbReference type="ARBA" id="ARBA00023201"/>
    </source>
</evidence>
<dbReference type="GO" id="GO:0016020">
    <property type="term" value="C:membrane"/>
    <property type="evidence" value="ECO:0007669"/>
    <property type="project" value="UniProtKB-SubCell"/>
</dbReference>
<evidence type="ECO:0000256" key="3">
    <source>
        <dbReference type="ARBA" id="ARBA00022448"/>
    </source>
</evidence>
<keyword evidence="5 13" id="KW-0812">Transmembrane</keyword>
<keyword evidence="4 13" id="KW-0894">Sodium channel</keyword>
<proteinExistence type="inferred from homology"/>
<dbReference type="Gene3D" id="1.10.287.770">
    <property type="entry name" value="YojJ-like"/>
    <property type="match status" value="1"/>
</dbReference>
<evidence type="ECO:0000256" key="13">
    <source>
        <dbReference type="RuleBase" id="RU000679"/>
    </source>
</evidence>
<evidence type="ECO:0000256" key="12">
    <source>
        <dbReference type="ARBA" id="ARBA00023303"/>
    </source>
</evidence>
<evidence type="ECO:0000313" key="15">
    <source>
        <dbReference type="Proteomes" id="UP000024404"/>
    </source>
</evidence>
<keyword evidence="6" id="KW-1133">Transmembrane helix</keyword>
<accession>A0A8R1TU51</accession>
<comment type="subcellular location">
    <subcellularLocation>
        <location evidence="1">Membrane</location>
        <topology evidence="1">Multi-pass membrane protein</topology>
    </subcellularLocation>
</comment>
<dbReference type="EnsemblMetazoa" id="OVOC4929.1">
    <property type="protein sequence ID" value="OVOC4929.1"/>
    <property type="gene ID" value="WBGene00241738"/>
</dbReference>
<keyword evidence="3 13" id="KW-0813">Transport</keyword>
<sequence length="148" mass="17181">MVIMFLMGKTQAKTQTKFTGITITLLSSCFQQFVLKYCHYGDPRFSIPPEHRHCLDERTNELGQLYRSKIVLLLKCFMNSLTYETLTESEFVNLLGDFGGQLGFWCGISSFTCCEFFSILQKEKKKKFFHFAKQLICPRSTVISCRIK</sequence>
<dbReference type="AlphaFoldDB" id="A0A8R1TU51"/>
<keyword evidence="10" id="KW-0325">Glycoprotein</keyword>
<dbReference type="Pfam" id="PF00858">
    <property type="entry name" value="ASC"/>
    <property type="match status" value="1"/>
</dbReference>
<reference evidence="14" key="2">
    <citation type="submission" date="2022-06" db="UniProtKB">
        <authorList>
            <consortium name="EnsemblMetazoa"/>
        </authorList>
    </citation>
    <scope>IDENTIFICATION</scope>
</reference>
<evidence type="ECO:0000256" key="8">
    <source>
        <dbReference type="ARBA" id="ARBA00023065"/>
    </source>
</evidence>
<evidence type="ECO:0000256" key="1">
    <source>
        <dbReference type="ARBA" id="ARBA00004141"/>
    </source>
</evidence>
<keyword evidence="12 13" id="KW-0407">Ion channel</keyword>
<evidence type="ECO:0000256" key="2">
    <source>
        <dbReference type="ARBA" id="ARBA00007193"/>
    </source>
</evidence>
<reference evidence="15" key="1">
    <citation type="submission" date="2013-10" db="EMBL/GenBank/DDBJ databases">
        <title>Genome sequencing of Onchocerca volvulus.</title>
        <authorList>
            <person name="Cotton J."/>
            <person name="Tsai J."/>
            <person name="Stanley E."/>
            <person name="Tracey A."/>
            <person name="Holroyd N."/>
            <person name="Lustigman S."/>
            <person name="Berriman M."/>
        </authorList>
    </citation>
    <scope>NUCLEOTIDE SEQUENCE</scope>
</reference>
<keyword evidence="11 13" id="KW-0739">Sodium transport</keyword>
<evidence type="ECO:0000256" key="5">
    <source>
        <dbReference type="ARBA" id="ARBA00022692"/>
    </source>
</evidence>
<evidence type="ECO:0000256" key="10">
    <source>
        <dbReference type="ARBA" id="ARBA00023180"/>
    </source>
</evidence>
<keyword evidence="15" id="KW-1185">Reference proteome</keyword>
<keyword evidence="7" id="KW-0915">Sodium</keyword>
<evidence type="ECO:0000256" key="7">
    <source>
        <dbReference type="ARBA" id="ARBA00023053"/>
    </source>
</evidence>
<evidence type="ECO:0000256" key="6">
    <source>
        <dbReference type="ARBA" id="ARBA00022989"/>
    </source>
</evidence>
<dbReference type="InterPro" id="IPR001873">
    <property type="entry name" value="ENaC"/>
</dbReference>
<evidence type="ECO:0000256" key="4">
    <source>
        <dbReference type="ARBA" id="ARBA00022461"/>
    </source>
</evidence>